<protein>
    <submittedName>
        <fullName evidence="2">Uncharacterized protein</fullName>
    </submittedName>
</protein>
<keyword evidence="1" id="KW-0175">Coiled coil</keyword>
<feature type="coiled-coil region" evidence="1">
    <location>
        <begin position="266"/>
        <end position="293"/>
    </location>
</feature>
<proteinExistence type="predicted"/>
<dbReference type="AlphaFoldDB" id="A0A2H3E9K0"/>
<keyword evidence="3" id="KW-1185">Reference proteome</keyword>
<accession>A0A2H3E9K0</accession>
<dbReference type="InParanoid" id="A0A2H3E9K0"/>
<sequence>MLCLTPIVMSMPRVREVSIQPIQAFSDLKARVAHLEQQLFAAQQLQSMAEGRLHQEAISNRRQVADLNAKIFWWESKNRNDVEHLRIELKSLHDTNRNLGVECQTLQGRVSALMAEKGAMAEESLEQTKNARMENRVLQTDKANLTNELKQTKSQLARSEANTEDHQRHMHALQTYLDTYKDYTENIDFAIFQKDTEALHAEKVALEVECHSLKAQLEREFTEGEEAKAKLEKLEADAKTLKMWISEGNAIFDRLRSELDHHRASEARLETTNTQLTSDLDSAKKEISLLTANNDLILQNIVDLRNPDSNLQARLVRENLEFQERLLDYEEMEVEDLLLDVQSHG</sequence>
<gene>
    <name evidence="2" type="ORF">ARMGADRAFT_1059855</name>
</gene>
<dbReference type="Proteomes" id="UP000217790">
    <property type="component" value="Unassembled WGS sequence"/>
</dbReference>
<feature type="coiled-coil region" evidence="1">
    <location>
        <begin position="128"/>
        <end position="169"/>
    </location>
</feature>
<organism evidence="2 3">
    <name type="scientific">Armillaria gallica</name>
    <name type="common">Bulbous honey fungus</name>
    <name type="synonym">Armillaria bulbosa</name>
    <dbReference type="NCBI Taxonomy" id="47427"/>
    <lineage>
        <taxon>Eukaryota</taxon>
        <taxon>Fungi</taxon>
        <taxon>Dikarya</taxon>
        <taxon>Basidiomycota</taxon>
        <taxon>Agaricomycotina</taxon>
        <taxon>Agaricomycetes</taxon>
        <taxon>Agaricomycetidae</taxon>
        <taxon>Agaricales</taxon>
        <taxon>Marasmiineae</taxon>
        <taxon>Physalacriaceae</taxon>
        <taxon>Armillaria</taxon>
    </lineage>
</organism>
<evidence type="ECO:0000256" key="1">
    <source>
        <dbReference type="SAM" id="Coils"/>
    </source>
</evidence>
<dbReference type="EMBL" id="KZ293647">
    <property type="protein sequence ID" value="PBK99838.1"/>
    <property type="molecule type" value="Genomic_DNA"/>
</dbReference>
<reference evidence="3" key="1">
    <citation type="journal article" date="2017" name="Nat. Ecol. Evol.">
        <title>Genome expansion and lineage-specific genetic innovations in the forest pathogenic fungi Armillaria.</title>
        <authorList>
            <person name="Sipos G."/>
            <person name="Prasanna A.N."/>
            <person name="Walter M.C."/>
            <person name="O'Connor E."/>
            <person name="Balint B."/>
            <person name="Krizsan K."/>
            <person name="Kiss B."/>
            <person name="Hess J."/>
            <person name="Varga T."/>
            <person name="Slot J."/>
            <person name="Riley R."/>
            <person name="Boka B."/>
            <person name="Rigling D."/>
            <person name="Barry K."/>
            <person name="Lee J."/>
            <person name="Mihaltcheva S."/>
            <person name="LaButti K."/>
            <person name="Lipzen A."/>
            <person name="Waldron R."/>
            <person name="Moloney N.M."/>
            <person name="Sperisen C."/>
            <person name="Kredics L."/>
            <person name="Vagvoelgyi C."/>
            <person name="Patrignani A."/>
            <person name="Fitzpatrick D."/>
            <person name="Nagy I."/>
            <person name="Doyle S."/>
            <person name="Anderson J.B."/>
            <person name="Grigoriev I.V."/>
            <person name="Gueldener U."/>
            <person name="Muensterkoetter M."/>
            <person name="Nagy L.G."/>
        </authorList>
    </citation>
    <scope>NUCLEOTIDE SEQUENCE [LARGE SCALE GENOMIC DNA]</scope>
    <source>
        <strain evidence="3">Ar21-2</strain>
    </source>
</reference>
<evidence type="ECO:0000313" key="2">
    <source>
        <dbReference type="EMBL" id="PBK99838.1"/>
    </source>
</evidence>
<evidence type="ECO:0000313" key="3">
    <source>
        <dbReference type="Proteomes" id="UP000217790"/>
    </source>
</evidence>
<name>A0A2H3E9K0_ARMGA</name>